<dbReference type="RefSeq" id="WP_126393209.1">
    <property type="nucleotide sequence ID" value="NZ_CP034539.1"/>
</dbReference>
<dbReference type="KEGG" id="scya:EJ357_21390"/>
<keyword evidence="3" id="KW-1185">Reference proteome</keyword>
<name>A0A3Q9ENN0_9ACTN</name>
<accession>A0A3Q9ENN0</accession>
<keyword evidence="1" id="KW-0472">Membrane</keyword>
<dbReference type="Proteomes" id="UP000280298">
    <property type="component" value="Chromosome"/>
</dbReference>
<evidence type="ECO:0008006" key="4">
    <source>
        <dbReference type="Google" id="ProtNLM"/>
    </source>
</evidence>
<reference evidence="2 3" key="1">
    <citation type="journal article" date="2019" name="Int. J. Syst. Evol. Microbiol.">
        <title>Streptomyces cyaneochromogenes sp. nov., a blue pigment-producing actinomycete from manganese-contaminated soil.</title>
        <authorList>
            <person name="Tang X."/>
            <person name="Zhao J."/>
            <person name="Li K."/>
            <person name="Chen Z."/>
            <person name="Sun Y."/>
            <person name="Gao J."/>
        </authorList>
    </citation>
    <scope>NUCLEOTIDE SEQUENCE [LARGE SCALE GENOMIC DNA]</scope>
    <source>
        <strain evidence="2 3">MK-45</strain>
    </source>
</reference>
<feature type="transmembrane region" description="Helical" evidence="1">
    <location>
        <begin position="182"/>
        <end position="204"/>
    </location>
</feature>
<feature type="transmembrane region" description="Helical" evidence="1">
    <location>
        <begin position="290"/>
        <end position="311"/>
    </location>
</feature>
<gene>
    <name evidence="2" type="ORF">EJ357_21390</name>
</gene>
<feature type="transmembrane region" description="Helical" evidence="1">
    <location>
        <begin position="94"/>
        <end position="118"/>
    </location>
</feature>
<dbReference type="AlphaFoldDB" id="A0A3Q9ENN0"/>
<evidence type="ECO:0000313" key="2">
    <source>
        <dbReference type="EMBL" id="AZQ35736.1"/>
    </source>
</evidence>
<feature type="transmembrane region" description="Helical" evidence="1">
    <location>
        <begin position="139"/>
        <end position="162"/>
    </location>
</feature>
<organism evidence="2 3">
    <name type="scientific">Streptomyces cyaneochromogenes</name>
    <dbReference type="NCBI Taxonomy" id="2496836"/>
    <lineage>
        <taxon>Bacteria</taxon>
        <taxon>Bacillati</taxon>
        <taxon>Actinomycetota</taxon>
        <taxon>Actinomycetes</taxon>
        <taxon>Kitasatosporales</taxon>
        <taxon>Streptomycetaceae</taxon>
        <taxon>Streptomyces</taxon>
    </lineage>
</organism>
<dbReference type="OrthoDB" id="3579673at2"/>
<feature type="transmembrane region" description="Helical" evidence="1">
    <location>
        <begin position="35"/>
        <end position="55"/>
    </location>
</feature>
<evidence type="ECO:0000313" key="3">
    <source>
        <dbReference type="Proteomes" id="UP000280298"/>
    </source>
</evidence>
<proteinExistence type="predicted"/>
<feature type="transmembrane region" description="Helical" evidence="1">
    <location>
        <begin position="211"/>
        <end position="229"/>
    </location>
</feature>
<keyword evidence="1" id="KW-1133">Transmembrane helix</keyword>
<sequence length="316" mass="33477">MTATLTATGTTPAGTTPRGPRGLVWSVLRVHRTALVLWGLALTAATAGLIWMYVIADEARRAYLPCSEPVAADGYPSCSSLDAITADDYYSTGIALLTSALTFAIFPVAAWAGGALIGRELESGTALLAWTQSVSPVRWLAAKLAVPAVLLAAGTGALVLLNRWAQTDGNPNVVGDWYGPDVFVGIGPAAVGYVLAGLALGALAGLLVRRTLPAAGAGFASSLVLYLVLDHFRKDLWPKADRSQAGELELPRSAWQVDWNATWGRYPGEGTPRFTSATFHPRSHFWPLQLVETGILLAVAATATLAAFWLLRRRTP</sequence>
<evidence type="ECO:0000256" key="1">
    <source>
        <dbReference type="SAM" id="Phobius"/>
    </source>
</evidence>
<dbReference type="EMBL" id="CP034539">
    <property type="protein sequence ID" value="AZQ35736.1"/>
    <property type="molecule type" value="Genomic_DNA"/>
</dbReference>
<keyword evidence="1" id="KW-0812">Transmembrane</keyword>
<protein>
    <recommendedName>
        <fullName evidence="4">ABC transporter permease</fullName>
    </recommendedName>
</protein>